<dbReference type="InterPro" id="IPR011047">
    <property type="entry name" value="Quinoprotein_ADH-like_sf"/>
</dbReference>
<dbReference type="InterPro" id="IPR015943">
    <property type="entry name" value="WD40/YVTN_repeat-like_dom_sf"/>
</dbReference>
<dbReference type="Ensembl" id="ENSSANT00000033984.1">
    <property type="protein sequence ID" value="ENSSANP00000031920.1"/>
    <property type="gene ID" value="ENSSANG00000015844.1"/>
</dbReference>
<dbReference type="GO" id="GO:0046330">
    <property type="term" value="P:positive regulation of JNK cascade"/>
    <property type="evidence" value="ECO:0007669"/>
    <property type="project" value="TreeGrafter"/>
</dbReference>
<evidence type="ECO:0000259" key="5">
    <source>
        <dbReference type="Pfam" id="PF24782"/>
    </source>
</evidence>
<dbReference type="Proteomes" id="UP000472260">
    <property type="component" value="Unassembled WGS sequence"/>
</dbReference>
<evidence type="ECO:0000256" key="3">
    <source>
        <dbReference type="PROSITE-ProRule" id="PRU00221"/>
    </source>
</evidence>
<evidence type="ECO:0000256" key="2">
    <source>
        <dbReference type="ARBA" id="ARBA00022737"/>
    </source>
</evidence>
<reference evidence="6" key="2">
    <citation type="submission" date="2025-09" db="UniProtKB">
        <authorList>
            <consortium name="Ensembl"/>
        </authorList>
    </citation>
    <scope>IDENTIFICATION</scope>
</reference>
<accession>A0A671MH85</accession>
<dbReference type="InterPro" id="IPR055292">
    <property type="entry name" value="MABP1"/>
</dbReference>
<dbReference type="PROSITE" id="PS50082">
    <property type="entry name" value="WD_REPEATS_2"/>
    <property type="match status" value="1"/>
</dbReference>
<feature type="domain" description="MABP1/WDR62 first WD40" evidence="4">
    <location>
        <begin position="82"/>
        <end position="352"/>
    </location>
</feature>
<evidence type="ECO:0000313" key="7">
    <source>
        <dbReference type="Proteomes" id="UP000472260"/>
    </source>
</evidence>
<dbReference type="Gene3D" id="2.130.10.10">
    <property type="entry name" value="YVTN repeat-like/Quinoprotein amine dehydrogenase"/>
    <property type="match status" value="4"/>
</dbReference>
<dbReference type="AlphaFoldDB" id="A0A671MH85"/>
<reference evidence="6" key="1">
    <citation type="submission" date="2025-08" db="UniProtKB">
        <authorList>
            <consortium name="Ensembl"/>
        </authorList>
    </citation>
    <scope>IDENTIFICATION</scope>
</reference>
<dbReference type="InterPro" id="IPR001680">
    <property type="entry name" value="WD40_rpt"/>
</dbReference>
<evidence type="ECO:0000256" key="1">
    <source>
        <dbReference type="ARBA" id="ARBA00022574"/>
    </source>
</evidence>
<name>A0A671MH85_9TELE</name>
<dbReference type="SUPFAM" id="SSF50998">
    <property type="entry name" value="Quinoprotein alcohol dehydrogenase-like"/>
    <property type="match status" value="1"/>
</dbReference>
<feature type="repeat" description="WD" evidence="3">
    <location>
        <begin position="662"/>
        <end position="695"/>
    </location>
</feature>
<evidence type="ECO:0000259" key="4">
    <source>
        <dbReference type="Pfam" id="PF24780"/>
    </source>
</evidence>
<keyword evidence="1 3" id="KW-0853">WD repeat</keyword>
<dbReference type="InterPro" id="IPR056162">
    <property type="entry name" value="WD40_MABP1-WDR62_2nd"/>
</dbReference>
<dbReference type="GO" id="GO:0005737">
    <property type="term" value="C:cytoplasm"/>
    <property type="evidence" value="ECO:0007669"/>
    <property type="project" value="TreeGrafter"/>
</dbReference>
<gene>
    <name evidence="6" type="primary">mapkbp1</name>
</gene>
<feature type="domain" description="MABP1/WDR62 second WD40" evidence="5">
    <location>
        <begin position="358"/>
        <end position="695"/>
    </location>
</feature>
<dbReference type="SMART" id="SM00320">
    <property type="entry name" value="WD40"/>
    <property type="match status" value="11"/>
</dbReference>
<dbReference type="PANTHER" id="PTHR44813">
    <property type="entry name" value="MITOGEN-ACTIVATED PROTEIN KINASE-BINDING PROTEIN 1"/>
    <property type="match status" value="1"/>
</dbReference>
<dbReference type="GO" id="GO:0043124">
    <property type="term" value="P:negative regulation of canonical NF-kappaB signal transduction"/>
    <property type="evidence" value="ECO:0007669"/>
    <property type="project" value="TreeGrafter"/>
</dbReference>
<dbReference type="SUPFAM" id="SSF50960">
    <property type="entry name" value="TolB, C-terminal domain"/>
    <property type="match status" value="1"/>
</dbReference>
<evidence type="ECO:0000313" key="6">
    <source>
        <dbReference type="Ensembl" id="ENSSANP00000031920.1"/>
    </source>
</evidence>
<dbReference type="PROSITE" id="PS50294">
    <property type="entry name" value="WD_REPEATS_REGION"/>
    <property type="match status" value="1"/>
</dbReference>
<proteinExistence type="predicted"/>
<keyword evidence="7" id="KW-1185">Reference proteome</keyword>
<dbReference type="Pfam" id="PF24780">
    <property type="entry name" value="WD40_MABP1-WDR62_1st"/>
    <property type="match status" value="1"/>
</dbReference>
<keyword evidence="2" id="KW-0677">Repeat</keyword>
<dbReference type="PANTHER" id="PTHR44813:SF1">
    <property type="entry name" value="MITOGEN-ACTIVATED PROTEIN KINASE-BINDING PROTEIN 1"/>
    <property type="match status" value="1"/>
</dbReference>
<sequence>MTVENTTIKSRIKNLLRSPSIKLRRSKAGNNKENLSNKVTLEKVLGITSAGNRALACDPRSGLVAYPAGCVVRNMDKCHLLCGHMPAVRVWDVAERTQVAELHEHKYGVACVAFSPNSKYIISVGYQHDMIVNVWAWKKNVVIAANKVSSKVTAVSFSADSSYFVTAGNRHVKFWYLDHTKSSKVNATVPLLGRSGLLGELRNNFFSDVACGKGRKANSTFCITSSGLLCEFNDKRMLDKWVELRTSMATSLSVSEDLIFCGCADGTVRVFSPTDLHFICTLPHPHSLGTDIATVTEASHLFAYKENVRYPDTVAVSYDPTNRWLSCVYNDHSLYVWDVRDLRKVGKVYSALYHSACVWSVEVYPETRDGEQPRLSPGSFLSCSSDNTLRLWNTDAQNTTLSRNVISNKVIYMDSNTSPLLDTDCTISSNSEKADPQTSDNRTGIRTMCVSPDGLHLASGDRNGTLRIHDLESMEEILDVQAHDSEILCLEYSKPETGLKLLATASRDRLIHVLDADREYGLLQTLDEHSSSITAVRFASEILTALMISCGADKSIYFRTAQKTEEGTAFTRTHHIVRKTTLYDMDIDPTRKYAVIGCQDRSIRIFNICNGKQKKVYKGSQGEDGTLIKVQTDPSGLYVATSCSDKNISIFDLYTGECVATMFGHSEIVTGMKFTNDCKHLISVSGDSCIFVWRLCPELTINMRQRLSDLKQNSKPVQKTPPNKQHTLGYKCLFLLQGSSEENHNTLNSHMKKVRKSVTSLHNFSFDSLILLMLFNVRSLSYQQSNSCEHEGSGPRPRRRWSRRMGSMDLKVKSMLDLRQLESFAMPLFPSKTQDVHKDLPPPRNQELGSTISLQTIAAWVNFI</sequence>
<organism evidence="6 7">
    <name type="scientific">Sinocyclocheilus anshuiensis</name>
    <dbReference type="NCBI Taxonomy" id="1608454"/>
    <lineage>
        <taxon>Eukaryota</taxon>
        <taxon>Metazoa</taxon>
        <taxon>Chordata</taxon>
        <taxon>Craniata</taxon>
        <taxon>Vertebrata</taxon>
        <taxon>Euteleostomi</taxon>
        <taxon>Actinopterygii</taxon>
        <taxon>Neopterygii</taxon>
        <taxon>Teleostei</taxon>
        <taxon>Ostariophysi</taxon>
        <taxon>Cypriniformes</taxon>
        <taxon>Cyprinidae</taxon>
        <taxon>Cyprininae</taxon>
        <taxon>Sinocyclocheilus</taxon>
    </lineage>
</organism>
<dbReference type="InterPro" id="IPR056161">
    <property type="entry name" value="WD40_MABP1-WDR62_1st"/>
</dbReference>
<dbReference type="Pfam" id="PF24782">
    <property type="entry name" value="WD40_MABP1-WDR62_2nd"/>
    <property type="match status" value="1"/>
</dbReference>
<protein>
    <submittedName>
        <fullName evidence="6">Mitogen-activated protein kinase-binding protein 1-like</fullName>
    </submittedName>
</protein>